<feature type="binding site" evidence="14">
    <location>
        <position position="85"/>
    </location>
    <ligand>
        <name>Ca(2+)</name>
        <dbReference type="ChEBI" id="CHEBI:29108"/>
        <label>1</label>
    </ligand>
</feature>
<evidence type="ECO:0000256" key="14">
    <source>
        <dbReference type="PIRSR" id="PIRSR600823-3"/>
    </source>
</evidence>
<evidence type="ECO:0000259" key="18">
    <source>
        <dbReference type="PROSITE" id="PS50873"/>
    </source>
</evidence>
<dbReference type="Proteomes" id="UP001180020">
    <property type="component" value="Unassembled WGS sequence"/>
</dbReference>
<feature type="binding site" evidence="14">
    <location>
        <position position="80"/>
    </location>
    <ligand>
        <name>Ca(2+)</name>
        <dbReference type="ChEBI" id="CHEBI:29108"/>
        <label>1</label>
    </ligand>
</feature>
<evidence type="ECO:0000256" key="1">
    <source>
        <dbReference type="ARBA" id="ARBA00000189"/>
    </source>
</evidence>
<dbReference type="PROSITE" id="PS00435">
    <property type="entry name" value="PEROXIDASE_1"/>
    <property type="match status" value="1"/>
</dbReference>
<evidence type="ECO:0000256" key="10">
    <source>
        <dbReference type="ARBA" id="ARBA00023180"/>
    </source>
</evidence>
<keyword evidence="7" id="KW-0560">Oxidoreductase</keyword>
<comment type="similarity">
    <text evidence="2">Belongs to the peroxidase family. Ascorbate peroxidase subfamily.</text>
</comment>
<dbReference type="PRINTS" id="PR00461">
    <property type="entry name" value="PLPEROXIDASE"/>
</dbReference>
<dbReference type="InterPro" id="IPR000823">
    <property type="entry name" value="Peroxidase_pln"/>
</dbReference>
<comment type="catalytic activity">
    <reaction evidence="1">
        <text>2 a phenolic donor + H2O2 = 2 a phenolic radical donor + 2 H2O</text>
        <dbReference type="Rhea" id="RHEA:56136"/>
        <dbReference type="ChEBI" id="CHEBI:15377"/>
        <dbReference type="ChEBI" id="CHEBI:16240"/>
        <dbReference type="ChEBI" id="CHEBI:139520"/>
        <dbReference type="ChEBI" id="CHEBI:139521"/>
        <dbReference type="EC" id="1.11.1.7"/>
    </reaction>
</comment>
<feature type="disulfide bond" evidence="16">
    <location>
        <begin position="215"/>
        <end position="242"/>
    </location>
</feature>
<evidence type="ECO:0000256" key="6">
    <source>
        <dbReference type="ARBA" id="ARBA00022837"/>
    </source>
</evidence>
<keyword evidence="20" id="KW-1185">Reference proteome</keyword>
<keyword evidence="10" id="KW-0325">Glycoprotein</keyword>
<dbReference type="InterPro" id="IPR019794">
    <property type="entry name" value="Peroxidases_AS"/>
</dbReference>
<reference evidence="19" key="1">
    <citation type="journal article" date="2023" name="Nat. Commun.">
        <title>Diploid and tetraploid genomes of Acorus and the evolution of monocots.</title>
        <authorList>
            <person name="Ma L."/>
            <person name="Liu K.W."/>
            <person name="Li Z."/>
            <person name="Hsiao Y.Y."/>
            <person name="Qi Y."/>
            <person name="Fu T."/>
            <person name="Tang G.D."/>
            <person name="Zhang D."/>
            <person name="Sun W.H."/>
            <person name="Liu D.K."/>
            <person name="Li Y."/>
            <person name="Chen G.Z."/>
            <person name="Liu X.D."/>
            <person name="Liao X.Y."/>
            <person name="Jiang Y.T."/>
            <person name="Yu X."/>
            <person name="Hao Y."/>
            <person name="Huang J."/>
            <person name="Zhao X.W."/>
            <person name="Ke S."/>
            <person name="Chen Y.Y."/>
            <person name="Wu W.L."/>
            <person name="Hsu J.L."/>
            <person name="Lin Y.F."/>
            <person name="Huang M.D."/>
            <person name="Li C.Y."/>
            <person name="Huang L."/>
            <person name="Wang Z.W."/>
            <person name="Zhao X."/>
            <person name="Zhong W.Y."/>
            <person name="Peng D.H."/>
            <person name="Ahmad S."/>
            <person name="Lan S."/>
            <person name="Zhang J.S."/>
            <person name="Tsai W.C."/>
            <person name="Van de Peer Y."/>
            <person name="Liu Z.J."/>
        </authorList>
    </citation>
    <scope>NUCLEOTIDE SEQUENCE</scope>
    <source>
        <strain evidence="19">CP</strain>
    </source>
</reference>
<dbReference type="GO" id="GO:0140825">
    <property type="term" value="F:lactoperoxidase activity"/>
    <property type="evidence" value="ECO:0007669"/>
    <property type="project" value="UniProtKB-EC"/>
</dbReference>
<dbReference type="EMBL" id="JAUJYO010000013">
    <property type="protein sequence ID" value="KAK1300264.1"/>
    <property type="molecule type" value="Genomic_DNA"/>
</dbReference>
<gene>
    <name evidence="19" type="primary">PER12</name>
    <name evidence="19" type="ORF">QJS10_CPB13g01287</name>
</gene>
<comment type="cofactor">
    <cofactor evidence="14">
        <name>heme b</name>
        <dbReference type="ChEBI" id="CHEBI:60344"/>
    </cofactor>
    <text evidence="14">Binds 1 heme b (iron(II)-protoporphyrin IX) group per subunit.</text>
</comment>
<feature type="binding site" evidence="14">
    <location>
        <position position="101"/>
    </location>
    <ligand>
        <name>Ca(2+)</name>
        <dbReference type="ChEBI" id="CHEBI:29108"/>
        <label>1</label>
    </ligand>
</feature>
<evidence type="ECO:0000256" key="13">
    <source>
        <dbReference type="PIRSR" id="PIRSR600823-2"/>
    </source>
</evidence>
<sequence length="266" mass="28991">METTPSGLNEIPDHDHQSDPIEIDLTHTPDLPRFRAKGLSWTFYSSSCPNLENIVRTRLFNAFQTDIGLAAGLVRIHFHDCFVQGCEGSVLLDGTPSAPGEQKAIPNQTLRPRAIQLIEEIRSEVERSCGRIVSCSDITTLAARDSVLLSGGLYYPVPLGRRDGLTYATEQTVLNNLPSPFSNVTTLITAFASKNLDVTDLVALSGAHTFGIGHCPAFTPRLYPTTDPTMDESFASRLRVTCPKTDSPIRPLSTCGPRTRSTTSTT</sequence>
<dbReference type="PRINTS" id="PR00458">
    <property type="entry name" value="PEROXIDASE"/>
</dbReference>
<feature type="binding site" evidence="13">
    <location>
        <position position="178"/>
    </location>
    <ligand>
        <name>substrate</name>
    </ligand>
</feature>
<evidence type="ECO:0000256" key="4">
    <source>
        <dbReference type="ARBA" id="ARBA00022617"/>
    </source>
</evidence>
<feature type="binding site" description="axial binding residue" evidence="14">
    <location>
        <position position="208"/>
    </location>
    <ligand>
        <name>heme b</name>
        <dbReference type="ChEBI" id="CHEBI:60344"/>
    </ligand>
    <ligandPart>
        <name>Fe</name>
        <dbReference type="ChEBI" id="CHEBI:18248"/>
    </ligandPart>
</feature>
<keyword evidence="9 16" id="KW-1015">Disulfide bond</keyword>
<keyword evidence="5 14" id="KW-0479">Metal-binding</keyword>
<evidence type="ECO:0000256" key="12">
    <source>
        <dbReference type="PIRSR" id="PIRSR600823-1"/>
    </source>
</evidence>
<dbReference type="Gene3D" id="1.10.420.10">
    <property type="entry name" value="Peroxidase, domain 2"/>
    <property type="match status" value="1"/>
</dbReference>
<keyword evidence="3 19" id="KW-0575">Peroxidase</keyword>
<dbReference type="Pfam" id="PF00141">
    <property type="entry name" value="peroxidase"/>
    <property type="match status" value="1"/>
</dbReference>
<evidence type="ECO:0000256" key="16">
    <source>
        <dbReference type="PIRSR" id="PIRSR600823-5"/>
    </source>
</evidence>
<evidence type="ECO:0000313" key="20">
    <source>
        <dbReference type="Proteomes" id="UP001180020"/>
    </source>
</evidence>
<feature type="disulfide bond" evidence="16">
    <location>
        <begin position="48"/>
        <end position="129"/>
    </location>
</feature>
<keyword evidence="8 14" id="KW-0408">Iron</keyword>
<protein>
    <submittedName>
        <fullName evidence="19">Peroxidase 12</fullName>
    </submittedName>
</protein>
<keyword evidence="11" id="KW-0376">Hydrogen peroxide</keyword>
<evidence type="ECO:0000256" key="15">
    <source>
        <dbReference type="PIRSR" id="PIRSR600823-4"/>
    </source>
</evidence>
<dbReference type="AlphaFoldDB" id="A0AAV9DHK8"/>
<evidence type="ECO:0000256" key="8">
    <source>
        <dbReference type="ARBA" id="ARBA00023004"/>
    </source>
</evidence>
<feature type="domain" description="Plant heme peroxidase family profile" evidence="18">
    <location>
        <begin position="38"/>
        <end position="266"/>
    </location>
</feature>
<dbReference type="InterPro" id="IPR010255">
    <property type="entry name" value="Haem_peroxidase_sf"/>
</dbReference>
<organism evidence="19 20">
    <name type="scientific">Acorus calamus</name>
    <name type="common">Sweet flag</name>
    <dbReference type="NCBI Taxonomy" id="4465"/>
    <lineage>
        <taxon>Eukaryota</taxon>
        <taxon>Viridiplantae</taxon>
        <taxon>Streptophyta</taxon>
        <taxon>Embryophyta</taxon>
        <taxon>Tracheophyta</taxon>
        <taxon>Spermatophyta</taxon>
        <taxon>Magnoliopsida</taxon>
        <taxon>Liliopsida</taxon>
        <taxon>Acoraceae</taxon>
        <taxon>Acorus</taxon>
    </lineage>
</organism>
<dbReference type="PROSITE" id="PS00436">
    <property type="entry name" value="PEROXIDASE_2"/>
    <property type="match status" value="1"/>
</dbReference>
<feature type="binding site" evidence="14">
    <location>
        <position position="89"/>
    </location>
    <ligand>
        <name>Ca(2+)</name>
        <dbReference type="ChEBI" id="CHEBI:29108"/>
        <label>1</label>
    </ligand>
</feature>
<dbReference type="GO" id="GO:0042744">
    <property type="term" value="P:hydrogen peroxide catabolic process"/>
    <property type="evidence" value="ECO:0007669"/>
    <property type="project" value="UniProtKB-KW"/>
</dbReference>
<keyword evidence="6 14" id="KW-0106">Calcium</keyword>
<feature type="site" description="Transition state stabilizer" evidence="15">
    <location>
        <position position="75"/>
    </location>
</feature>
<comment type="cofactor">
    <cofactor evidence="14">
        <name>Ca(2+)</name>
        <dbReference type="ChEBI" id="CHEBI:29108"/>
    </cofactor>
    <text evidence="14">Binds 2 calcium ions per subunit.</text>
</comment>
<name>A0AAV9DHK8_ACOCL</name>
<dbReference type="GO" id="GO:0006979">
    <property type="term" value="P:response to oxidative stress"/>
    <property type="evidence" value="ECO:0007669"/>
    <property type="project" value="InterPro"/>
</dbReference>
<accession>A0AAV9DHK8</accession>
<evidence type="ECO:0000256" key="9">
    <source>
        <dbReference type="ARBA" id="ARBA00023157"/>
    </source>
</evidence>
<evidence type="ECO:0000256" key="2">
    <source>
        <dbReference type="ARBA" id="ARBA00006873"/>
    </source>
</evidence>
<dbReference type="Gene3D" id="1.10.520.10">
    <property type="match status" value="1"/>
</dbReference>
<dbReference type="PANTHER" id="PTHR31235">
    <property type="entry name" value="PEROXIDASE 25-RELATED"/>
    <property type="match status" value="1"/>
</dbReference>
<reference evidence="19" key="2">
    <citation type="submission" date="2023-06" db="EMBL/GenBank/DDBJ databases">
        <authorList>
            <person name="Ma L."/>
            <person name="Liu K.-W."/>
            <person name="Li Z."/>
            <person name="Hsiao Y.-Y."/>
            <person name="Qi Y."/>
            <person name="Fu T."/>
            <person name="Tang G."/>
            <person name="Zhang D."/>
            <person name="Sun W.-H."/>
            <person name="Liu D.-K."/>
            <person name="Li Y."/>
            <person name="Chen G.-Z."/>
            <person name="Liu X.-D."/>
            <person name="Liao X.-Y."/>
            <person name="Jiang Y.-T."/>
            <person name="Yu X."/>
            <person name="Hao Y."/>
            <person name="Huang J."/>
            <person name="Zhao X.-W."/>
            <person name="Ke S."/>
            <person name="Chen Y.-Y."/>
            <person name="Wu W.-L."/>
            <person name="Hsu J.-L."/>
            <person name="Lin Y.-F."/>
            <person name="Huang M.-D."/>
            <person name="Li C.-Y."/>
            <person name="Huang L."/>
            <person name="Wang Z.-W."/>
            <person name="Zhao X."/>
            <person name="Zhong W.-Y."/>
            <person name="Peng D.-H."/>
            <person name="Ahmad S."/>
            <person name="Lan S."/>
            <person name="Zhang J.-S."/>
            <person name="Tsai W.-C."/>
            <person name="Van De Peer Y."/>
            <person name="Liu Z.-J."/>
        </authorList>
    </citation>
    <scope>NUCLEOTIDE SEQUENCE</scope>
    <source>
        <strain evidence="19">CP</strain>
        <tissue evidence="19">Leaves</tissue>
    </source>
</reference>
<evidence type="ECO:0000256" key="7">
    <source>
        <dbReference type="ARBA" id="ARBA00023002"/>
    </source>
</evidence>
<proteinExistence type="inferred from homology"/>
<dbReference type="FunFam" id="1.10.520.10:FF:000009">
    <property type="entry name" value="Peroxidase"/>
    <property type="match status" value="1"/>
</dbReference>
<feature type="active site" description="Proton acceptor" evidence="12">
    <location>
        <position position="79"/>
    </location>
</feature>
<feature type="disulfide bond" evidence="16">
    <location>
        <begin position="81"/>
        <end position="86"/>
    </location>
</feature>
<evidence type="ECO:0000256" key="5">
    <source>
        <dbReference type="ARBA" id="ARBA00022723"/>
    </source>
</evidence>
<feature type="binding site" evidence="14">
    <location>
        <position position="83"/>
    </location>
    <ligand>
        <name>Ca(2+)</name>
        <dbReference type="ChEBI" id="CHEBI:29108"/>
        <label>1</label>
    </ligand>
</feature>
<dbReference type="GO" id="GO:0020037">
    <property type="term" value="F:heme binding"/>
    <property type="evidence" value="ECO:0007669"/>
    <property type="project" value="InterPro"/>
</dbReference>
<feature type="region of interest" description="Disordered" evidence="17">
    <location>
        <begin position="1"/>
        <end position="22"/>
    </location>
</feature>
<keyword evidence="4" id="KW-0349">Heme</keyword>
<evidence type="ECO:0000256" key="17">
    <source>
        <dbReference type="SAM" id="MobiDB-lite"/>
    </source>
</evidence>
<feature type="binding site" evidence="14">
    <location>
        <position position="209"/>
    </location>
    <ligand>
        <name>Ca(2+)</name>
        <dbReference type="ChEBI" id="CHEBI:29108"/>
        <label>2</label>
    </ligand>
</feature>
<evidence type="ECO:0000256" key="11">
    <source>
        <dbReference type="ARBA" id="ARBA00023324"/>
    </source>
</evidence>
<dbReference type="SUPFAM" id="SSF48113">
    <property type="entry name" value="Heme-dependent peroxidases"/>
    <property type="match status" value="1"/>
</dbReference>
<dbReference type="GO" id="GO:0046872">
    <property type="term" value="F:metal ion binding"/>
    <property type="evidence" value="ECO:0007669"/>
    <property type="project" value="UniProtKB-KW"/>
</dbReference>
<comment type="caution">
    <text evidence="19">The sequence shown here is derived from an EMBL/GenBank/DDBJ whole genome shotgun (WGS) entry which is preliminary data.</text>
</comment>
<dbReference type="InterPro" id="IPR033905">
    <property type="entry name" value="Secretory_peroxidase"/>
</dbReference>
<evidence type="ECO:0000256" key="3">
    <source>
        <dbReference type="ARBA" id="ARBA00022559"/>
    </source>
</evidence>
<feature type="compositionally biased region" description="Basic and acidic residues" evidence="17">
    <location>
        <begin position="11"/>
        <end position="22"/>
    </location>
</feature>
<dbReference type="InterPro" id="IPR019793">
    <property type="entry name" value="Peroxidases_heam-ligand_BS"/>
</dbReference>
<dbReference type="CDD" id="cd00693">
    <property type="entry name" value="secretory_peroxidase"/>
    <property type="match status" value="1"/>
</dbReference>
<evidence type="ECO:0000313" key="19">
    <source>
        <dbReference type="EMBL" id="KAK1300264.1"/>
    </source>
</evidence>
<dbReference type="PROSITE" id="PS50873">
    <property type="entry name" value="PEROXIDASE_4"/>
    <property type="match status" value="1"/>
</dbReference>
<dbReference type="InterPro" id="IPR002016">
    <property type="entry name" value="Haem_peroxidase"/>
</dbReference>